<protein>
    <submittedName>
        <fullName evidence="2">Uncharacterized protein</fullName>
    </submittedName>
</protein>
<feature type="region of interest" description="Disordered" evidence="1">
    <location>
        <begin position="136"/>
        <end position="165"/>
    </location>
</feature>
<evidence type="ECO:0000313" key="2">
    <source>
        <dbReference type="EMBL" id="TWT35851.1"/>
    </source>
</evidence>
<sequence>MAKTKTATKTASKKAAPKKTTAKKAAPKRKTASSKAGEKTVSVDRRRATRRKEAETAEKPAEAPKLERREKVNRRRQIDPTTCERDYSDAEVQFMNALDDYKRKSGRMFPTCSEVLEVIRGLGYVQLDAAELAARQGGGGADLESQAEAEALEAMAESEELATAE</sequence>
<feature type="region of interest" description="Disordered" evidence="1">
    <location>
        <begin position="1"/>
        <end position="84"/>
    </location>
</feature>
<proteinExistence type="predicted"/>
<dbReference type="EMBL" id="SIHJ01000001">
    <property type="protein sequence ID" value="TWT35851.1"/>
    <property type="molecule type" value="Genomic_DNA"/>
</dbReference>
<feature type="compositionally biased region" description="Low complexity" evidence="1">
    <location>
        <begin position="1"/>
        <end position="10"/>
    </location>
</feature>
<dbReference type="AlphaFoldDB" id="A0A5C5VC72"/>
<name>A0A5C5VC72_9BACT</name>
<evidence type="ECO:0000313" key="3">
    <source>
        <dbReference type="Proteomes" id="UP000316714"/>
    </source>
</evidence>
<gene>
    <name evidence="2" type="ORF">KOR34_07460</name>
</gene>
<feature type="compositionally biased region" description="Acidic residues" evidence="1">
    <location>
        <begin position="145"/>
        <end position="165"/>
    </location>
</feature>
<evidence type="ECO:0000256" key="1">
    <source>
        <dbReference type="SAM" id="MobiDB-lite"/>
    </source>
</evidence>
<dbReference type="RefSeq" id="WP_146562309.1">
    <property type="nucleotide sequence ID" value="NZ_SIHJ01000001.1"/>
</dbReference>
<organism evidence="2 3">
    <name type="scientific">Posidoniimonas corsicana</name>
    <dbReference type="NCBI Taxonomy" id="1938618"/>
    <lineage>
        <taxon>Bacteria</taxon>
        <taxon>Pseudomonadati</taxon>
        <taxon>Planctomycetota</taxon>
        <taxon>Planctomycetia</taxon>
        <taxon>Pirellulales</taxon>
        <taxon>Lacipirellulaceae</taxon>
        <taxon>Posidoniimonas</taxon>
    </lineage>
</organism>
<feature type="compositionally biased region" description="Basic residues" evidence="1">
    <location>
        <begin position="11"/>
        <end position="32"/>
    </location>
</feature>
<dbReference type="Proteomes" id="UP000316714">
    <property type="component" value="Unassembled WGS sequence"/>
</dbReference>
<feature type="compositionally biased region" description="Basic and acidic residues" evidence="1">
    <location>
        <begin position="36"/>
        <end position="84"/>
    </location>
</feature>
<dbReference type="OrthoDB" id="266522at2"/>
<accession>A0A5C5VC72</accession>
<keyword evidence="3" id="KW-1185">Reference proteome</keyword>
<comment type="caution">
    <text evidence="2">The sequence shown here is derived from an EMBL/GenBank/DDBJ whole genome shotgun (WGS) entry which is preliminary data.</text>
</comment>
<reference evidence="2 3" key="1">
    <citation type="submission" date="2019-02" db="EMBL/GenBank/DDBJ databases">
        <title>Deep-cultivation of Planctomycetes and their phenomic and genomic characterization uncovers novel biology.</title>
        <authorList>
            <person name="Wiegand S."/>
            <person name="Jogler M."/>
            <person name="Boedeker C."/>
            <person name="Pinto D."/>
            <person name="Vollmers J."/>
            <person name="Rivas-Marin E."/>
            <person name="Kohn T."/>
            <person name="Peeters S.H."/>
            <person name="Heuer A."/>
            <person name="Rast P."/>
            <person name="Oberbeckmann S."/>
            <person name="Bunk B."/>
            <person name="Jeske O."/>
            <person name="Meyerdierks A."/>
            <person name="Storesund J.E."/>
            <person name="Kallscheuer N."/>
            <person name="Luecker S."/>
            <person name="Lage O.M."/>
            <person name="Pohl T."/>
            <person name="Merkel B.J."/>
            <person name="Hornburger P."/>
            <person name="Mueller R.-W."/>
            <person name="Bruemmer F."/>
            <person name="Labrenz M."/>
            <person name="Spormann A.M."/>
            <person name="Op Den Camp H."/>
            <person name="Overmann J."/>
            <person name="Amann R."/>
            <person name="Jetten M.S.M."/>
            <person name="Mascher T."/>
            <person name="Medema M.H."/>
            <person name="Devos D.P."/>
            <person name="Kaster A.-K."/>
            <person name="Ovreas L."/>
            <person name="Rohde M."/>
            <person name="Galperin M.Y."/>
            <person name="Jogler C."/>
        </authorList>
    </citation>
    <scope>NUCLEOTIDE SEQUENCE [LARGE SCALE GENOMIC DNA]</scope>
    <source>
        <strain evidence="2 3">KOR34</strain>
    </source>
</reference>